<organism evidence="5 6">
    <name type="scientific">Jatrophihabitans cynanchi</name>
    <dbReference type="NCBI Taxonomy" id="2944128"/>
    <lineage>
        <taxon>Bacteria</taxon>
        <taxon>Bacillati</taxon>
        <taxon>Actinomycetota</taxon>
        <taxon>Actinomycetes</taxon>
        <taxon>Jatrophihabitantales</taxon>
        <taxon>Jatrophihabitantaceae</taxon>
        <taxon>Jatrophihabitans</taxon>
    </lineage>
</organism>
<dbReference type="InterPro" id="IPR028098">
    <property type="entry name" value="Glyco_trans_4-like_N"/>
</dbReference>
<dbReference type="InterPro" id="IPR001296">
    <property type="entry name" value="Glyco_trans_1"/>
</dbReference>
<evidence type="ECO:0000259" key="3">
    <source>
        <dbReference type="Pfam" id="PF00534"/>
    </source>
</evidence>
<dbReference type="InterPro" id="IPR050194">
    <property type="entry name" value="Glycosyltransferase_grp1"/>
</dbReference>
<dbReference type="CDD" id="cd03801">
    <property type="entry name" value="GT4_PimA-like"/>
    <property type="match status" value="1"/>
</dbReference>
<feature type="domain" description="Glycosyl transferase family 1" evidence="3">
    <location>
        <begin position="208"/>
        <end position="366"/>
    </location>
</feature>
<accession>A0ABY7K486</accession>
<dbReference type="Pfam" id="PF13579">
    <property type="entry name" value="Glyco_trans_4_4"/>
    <property type="match status" value="1"/>
</dbReference>
<dbReference type="RefSeq" id="WP_269444470.1">
    <property type="nucleotide sequence ID" value="NZ_CP097463.1"/>
</dbReference>
<evidence type="ECO:0000256" key="1">
    <source>
        <dbReference type="ARBA" id="ARBA00022676"/>
    </source>
</evidence>
<dbReference type="Proteomes" id="UP001164693">
    <property type="component" value="Chromosome"/>
</dbReference>
<dbReference type="SUPFAM" id="SSF53756">
    <property type="entry name" value="UDP-Glycosyltransferase/glycogen phosphorylase"/>
    <property type="match status" value="1"/>
</dbReference>
<keyword evidence="2" id="KW-0808">Transferase</keyword>
<gene>
    <name evidence="5" type="ORF">M6B22_03935</name>
</gene>
<evidence type="ECO:0000313" key="5">
    <source>
        <dbReference type="EMBL" id="WAX57921.1"/>
    </source>
</evidence>
<evidence type="ECO:0000313" key="6">
    <source>
        <dbReference type="Proteomes" id="UP001164693"/>
    </source>
</evidence>
<protein>
    <submittedName>
        <fullName evidence="5">Glycosyltransferase family 4 protein</fullName>
    </submittedName>
</protein>
<keyword evidence="6" id="KW-1185">Reference proteome</keyword>
<feature type="domain" description="Glycosyltransferase subfamily 4-like N-terminal" evidence="4">
    <location>
        <begin position="16"/>
        <end position="189"/>
    </location>
</feature>
<reference evidence="5" key="1">
    <citation type="submission" date="2022-05" db="EMBL/GenBank/DDBJ databases">
        <title>Jatrophihabitans sp. SB3-54 whole genome sequence.</title>
        <authorList>
            <person name="Suh M.K."/>
            <person name="Eom M.K."/>
            <person name="Kim J.S."/>
            <person name="Kim H.S."/>
            <person name="Do H.E."/>
            <person name="Shin Y.K."/>
            <person name="Lee J.-S."/>
        </authorList>
    </citation>
    <scope>NUCLEOTIDE SEQUENCE</scope>
    <source>
        <strain evidence="5">SB3-54</strain>
    </source>
</reference>
<dbReference type="PANTHER" id="PTHR45947:SF3">
    <property type="entry name" value="SULFOQUINOVOSYL TRANSFERASE SQD2"/>
    <property type="match status" value="1"/>
</dbReference>
<keyword evidence="1" id="KW-0328">Glycosyltransferase</keyword>
<evidence type="ECO:0000259" key="4">
    <source>
        <dbReference type="Pfam" id="PF13579"/>
    </source>
</evidence>
<name>A0ABY7K486_9ACTN</name>
<dbReference type="PANTHER" id="PTHR45947">
    <property type="entry name" value="SULFOQUINOVOSYL TRANSFERASE SQD2"/>
    <property type="match status" value="1"/>
</dbReference>
<proteinExistence type="predicted"/>
<evidence type="ECO:0000256" key="2">
    <source>
        <dbReference type="ARBA" id="ARBA00022679"/>
    </source>
</evidence>
<dbReference type="Gene3D" id="3.40.50.2000">
    <property type="entry name" value="Glycogen Phosphorylase B"/>
    <property type="match status" value="2"/>
</dbReference>
<dbReference type="Pfam" id="PF00534">
    <property type="entry name" value="Glycos_transf_1"/>
    <property type="match status" value="1"/>
</dbReference>
<sequence>MRVLLLSWEYPPLVVGGLGRHVEALARELASAGHDVRVVTRGEQARSSEATRDGVRVHRAAADPLAIDFTTESLLAWSQAAEHALLRAALPMLRRWRPDVVHAHDWLVAQSAITLAQVTGAALVSTVHATEAGRHQGWLPGPLNLAIHSVERWLVSRSAVVITCSTAMHDEVVRLFELPAERVVVVPNGIEAARWRVSGVARQAARARFDGAAPLLVFAGRLVHEKGVQTLLDAVRPLRAHHPGLRLAVAGTGVHEAALHARARRLRIARLVDWLGSLAADALAALLAAADVVIVPSLYEPFGIVALEAAAARTPLVVARTGGLADLVSDGVAADSFAAGDSAALAAAVARVLADPDRAQRAVRRAGRVIRRDYTWTVVAAHTADAYARAAAVR</sequence>
<dbReference type="EMBL" id="CP097463">
    <property type="protein sequence ID" value="WAX57921.1"/>
    <property type="molecule type" value="Genomic_DNA"/>
</dbReference>